<dbReference type="InterPro" id="IPR000008">
    <property type="entry name" value="C2_dom"/>
</dbReference>
<dbReference type="PANTHER" id="PTHR21254">
    <property type="entry name" value="C2 DOMAIN-CONTAINING PROTEIN 3"/>
    <property type="match status" value="1"/>
</dbReference>
<feature type="compositionally biased region" description="Acidic residues" evidence="1">
    <location>
        <begin position="1317"/>
        <end position="1327"/>
    </location>
</feature>
<keyword evidence="4" id="KW-1185">Reference proteome</keyword>
<dbReference type="CDD" id="cd00030">
    <property type="entry name" value="C2"/>
    <property type="match status" value="1"/>
</dbReference>
<dbReference type="GO" id="GO:0034451">
    <property type="term" value="C:centriolar satellite"/>
    <property type="evidence" value="ECO:0007669"/>
    <property type="project" value="TreeGrafter"/>
</dbReference>
<feature type="region of interest" description="Disordered" evidence="1">
    <location>
        <begin position="1315"/>
        <end position="1336"/>
    </location>
</feature>
<dbReference type="Pfam" id="PF25339">
    <property type="entry name" value="C2_C2CD3_N"/>
    <property type="match status" value="1"/>
</dbReference>
<dbReference type="Ensembl" id="ENSMCST00000013428.1">
    <property type="protein sequence ID" value="ENSMCSP00000013088.1"/>
    <property type="gene ID" value="ENSMCSG00000008479.1"/>
</dbReference>
<dbReference type="Pfam" id="PF00168">
    <property type="entry name" value="C2"/>
    <property type="match status" value="3"/>
</dbReference>
<feature type="region of interest" description="Disordered" evidence="1">
    <location>
        <begin position="1"/>
        <end position="20"/>
    </location>
</feature>
<dbReference type="CDD" id="cd08683">
    <property type="entry name" value="C2_C2cd3"/>
    <property type="match status" value="1"/>
</dbReference>
<dbReference type="InterPro" id="IPR037775">
    <property type="entry name" value="C2_C2CD3"/>
</dbReference>
<dbReference type="SUPFAM" id="SSF49562">
    <property type="entry name" value="C2 domain (Calcium/lipid-binding domain, CaLB)"/>
    <property type="match status" value="3"/>
</dbReference>
<feature type="region of interest" description="Disordered" evidence="1">
    <location>
        <begin position="1788"/>
        <end position="1872"/>
    </location>
</feature>
<feature type="domain" description="C2" evidence="2">
    <location>
        <begin position="917"/>
        <end position="1081"/>
    </location>
</feature>
<dbReference type="GO" id="GO:0005814">
    <property type="term" value="C:centriole"/>
    <property type="evidence" value="ECO:0007669"/>
    <property type="project" value="TreeGrafter"/>
</dbReference>
<organism evidence="3 4">
    <name type="scientific">Malurus cyaneus samueli</name>
    <dbReference type="NCBI Taxonomy" id="2593467"/>
    <lineage>
        <taxon>Eukaryota</taxon>
        <taxon>Metazoa</taxon>
        <taxon>Chordata</taxon>
        <taxon>Craniata</taxon>
        <taxon>Vertebrata</taxon>
        <taxon>Euteleostomi</taxon>
        <taxon>Archelosauria</taxon>
        <taxon>Archosauria</taxon>
        <taxon>Dinosauria</taxon>
        <taxon>Saurischia</taxon>
        <taxon>Theropoda</taxon>
        <taxon>Coelurosauria</taxon>
        <taxon>Aves</taxon>
        <taxon>Neognathae</taxon>
        <taxon>Neoaves</taxon>
        <taxon>Telluraves</taxon>
        <taxon>Australaves</taxon>
        <taxon>Passeriformes</taxon>
        <taxon>Meliphagoidea</taxon>
        <taxon>Maluridae</taxon>
        <taxon>Malurus</taxon>
    </lineage>
</organism>
<dbReference type="InterPro" id="IPR057537">
    <property type="entry name" value="C2_C2CD3_N"/>
</dbReference>
<protein>
    <submittedName>
        <fullName evidence="3">C2 domain containing 3 centriole elongation regulator</fullName>
    </submittedName>
</protein>
<feature type="region of interest" description="Disordered" evidence="1">
    <location>
        <begin position="474"/>
        <end position="530"/>
    </location>
</feature>
<dbReference type="GO" id="GO:0071539">
    <property type="term" value="P:protein localization to centrosome"/>
    <property type="evidence" value="ECO:0007669"/>
    <property type="project" value="TreeGrafter"/>
</dbReference>
<feature type="compositionally biased region" description="Basic and acidic residues" evidence="1">
    <location>
        <begin position="512"/>
        <end position="521"/>
    </location>
</feature>
<dbReference type="Gene3D" id="2.60.40.150">
    <property type="entry name" value="C2 domain"/>
    <property type="match status" value="2"/>
</dbReference>
<dbReference type="InterPro" id="IPR035892">
    <property type="entry name" value="C2_domain_sf"/>
</dbReference>
<feature type="compositionally biased region" description="Gly residues" evidence="1">
    <location>
        <begin position="1"/>
        <end position="14"/>
    </location>
</feature>
<evidence type="ECO:0000259" key="2">
    <source>
        <dbReference type="PROSITE" id="PS50004"/>
    </source>
</evidence>
<feature type="compositionally biased region" description="Basic and acidic residues" evidence="1">
    <location>
        <begin position="495"/>
        <end position="504"/>
    </location>
</feature>
<feature type="domain" description="C2" evidence="2">
    <location>
        <begin position="1344"/>
        <end position="1474"/>
    </location>
</feature>
<evidence type="ECO:0000313" key="3">
    <source>
        <dbReference type="Ensembl" id="ENSMCSP00000013088.1"/>
    </source>
</evidence>
<dbReference type="PANTHER" id="PTHR21254:SF1">
    <property type="entry name" value="C2 DOMAIN-CONTAINING PROTEIN 3"/>
    <property type="match status" value="1"/>
</dbReference>
<dbReference type="GO" id="GO:0060271">
    <property type="term" value="P:cilium assembly"/>
    <property type="evidence" value="ECO:0007669"/>
    <property type="project" value="TreeGrafter"/>
</dbReference>
<dbReference type="GO" id="GO:0061511">
    <property type="term" value="P:centriole elongation"/>
    <property type="evidence" value="ECO:0007669"/>
    <property type="project" value="TreeGrafter"/>
</dbReference>
<evidence type="ECO:0000313" key="4">
    <source>
        <dbReference type="Proteomes" id="UP000694560"/>
    </source>
</evidence>
<proteinExistence type="predicted"/>
<evidence type="ECO:0000256" key="1">
    <source>
        <dbReference type="SAM" id="MobiDB-lite"/>
    </source>
</evidence>
<feature type="domain" description="C2" evidence="2">
    <location>
        <begin position="731"/>
        <end position="895"/>
    </location>
</feature>
<sequence length="1935" mass="211710">GMTGAAQFPGGGVGAARRGRDRPAAWGPAALLPALHRVAAAVGGSQPAAVVRLRWWGESSGGTVFQPPSRAGQPAGRTCARFPVRCGPRQLAAYLADMGVLVLEVLTKLDHLPLGRAQITRLSQLSPSHPIKGSFAVVSPTSAKLGELQVGLMSLLVNINNNAVTLLPDMEIELNKMSHFIERDDFKAPTKAIQLLLGSADFSPGHFWDRAGSLWDSLSLGSEMYDSELGDPHYDQSLLERLFYTTLVSGDPVENVHSLNVQKTRSLHDQKNKLFQYFKEGTEMAPVTSLGAERLALLQRVHQARVSIESLKIPPESIHISLRKRGSVGKPPRPMAVHKCTFFVECHFPVGVSKDDKGQLSITTEVIRAASSKITDDVVQFQQRSVFPVCFGRTMIEHWWGSDLAFKIYMRKSTQKKAVAVGSAAVELRRVLQAELLRVSWEIAVAKEGDHTPLGPLKVSLELVTNSKGFTHTTASSATLRLPEDSQEPAVSTGDAERLLKDSQEPAVSSGDAERLLKDSQDPAVGTGDAERLLCSVPPSATRNVLAHRAPAEEDGLLLHVLLMVPDGKDFVAEGSGFPSSCNVYLNCKLFNTEEATRSTVIWGTTQPAFNFSQVMPFSLTSKHLERLKNNVMIIEAWNKLGSPGCDKLLGLVKLPLHQFYISFKDARICQLLLQAQYPVVAVDGHVPVVDVFTGSTRGSLRVILAMGSADQIVALQRLKTEEGMAPPVTPRPPHSLDCQSDPKGEELMEHVFEIHVESVKGLTPLQATVWGEADCYIQYYFPVQEAAAAALEGPGLHEDGISLKPFRTATTLCVPDPIFHDEHHHSLLVPAHVPVQRLLGRAFTAPGAAGRGMQFEVWCRYYYPNVRDQLVARGALPLSRLCAMVTMQHREEIGIQTFNLPLVPRTDSSEEFHLHSSGLLDVSVRYRRSLKAAAGIAAQAVTLSVRIHRAAGLQAAARCVAQRNPSVQYYAGVGVNAYVCVLLSFLPQAHTRSTRAVPCTFCPEFEHHMEFLCNLIIQKSSGETSSLGELLQSASIVFSIYHQSTKSGKDNRTCRDYLLGTVTVPTRDLLTRRSGIGGWYPVTLPEDPMPPQHTNSVQSIVGGLELSVAFGHQGDRERVLEAARLLGWSREELQAHSEDAGEQSGSTVTVTISTPRLWLPLHSVLLAGHKHLHSSTHCYLRYKLYNQQATCTWLKRPKLSNDSESVTVTFRKPSKVTLRRSQGLLWFFREEKLEIQVWWAYGKENEGERPLDTDRLIGSAYVSLAALAESSRTAVSVYPLFRCNAADLAGAAVRVHVCLAPTAAAVPRAPCAEECSSSEDEGTEEPPDLRQQIPDKQPVDAVNSELTNGTAQEEDVVFLGNTVAVNILVERAMHLSLKGSPLTEREVTAPSSCVTFAVAGAEAAVTTPVVENTDSPVWDFQHQARLSKELLLDPQQTLVFKVWHKAESERVIGFASVDLSPLLSGFQLVCGWYNITDFSGCCRGQIKVAVSPLQNISNLKEEKQARARSQPESSSVRSIFSPLTFAWVPQNQRCRVLRNSQQIRMSPPGTHSPRHEEHMQNVRRFHQSLQQMEGNTHRAARLESAALSSRAALLTALRKNLSELDEVQRYFSQKLTRSFPDFITSQPGHEEWESDHQGLMSREMDPKGCHLLEKSSQLVSQVSSLINDLQTITKHSKAACNGSPDSSRQLGAVDVPCWKEEGATAAVPGVHLGSDSPSICRDTQQPGTAGRSVFHRHMLHKLLDPLIPEDEQTVGSVQENEGAFAIPPHSEEEYEEDVIEPRTLNEITTITDRTSPWSSVISETGTEQHPLEPGEDQPSIDVGCFQKGNSSALSSILHGDSQSEEGSGSDENCAQSVSAQAGSERSSENEAFSTSAAAKGCSLTALLRSDPVVVPNFFLPPQEMEASMRLLSSSSHPSTSPKVSTGCPLFYCPA</sequence>
<name>A0A8C5TVA7_9PASS</name>
<reference evidence="3" key="2">
    <citation type="submission" date="2025-09" db="UniProtKB">
        <authorList>
            <consortium name="Ensembl"/>
        </authorList>
    </citation>
    <scope>IDENTIFICATION</scope>
</reference>
<feature type="compositionally biased region" description="Polar residues" evidence="1">
    <location>
        <begin position="1788"/>
        <end position="1808"/>
    </location>
</feature>
<feature type="compositionally biased region" description="Polar residues" evidence="1">
    <location>
        <begin position="1853"/>
        <end position="1872"/>
    </location>
</feature>
<accession>A0A8C5TVA7</accession>
<dbReference type="PROSITE" id="PS50004">
    <property type="entry name" value="C2"/>
    <property type="match status" value="4"/>
</dbReference>
<reference evidence="3" key="1">
    <citation type="submission" date="2025-08" db="UniProtKB">
        <authorList>
            <consortium name="Ensembl"/>
        </authorList>
    </citation>
    <scope>IDENTIFICATION</scope>
</reference>
<dbReference type="Proteomes" id="UP000694560">
    <property type="component" value="Unplaced"/>
</dbReference>
<feature type="domain" description="C2" evidence="2">
    <location>
        <begin position="539"/>
        <end position="673"/>
    </location>
</feature>
<dbReference type="SMART" id="SM00239">
    <property type="entry name" value="C2"/>
    <property type="match status" value="4"/>
</dbReference>